<protein>
    <submittedName>
        <fullName evidence="1">Uncharacterized protein</fullName>
    </submittedName>
</protein>
<accession>A0AAU8KTX2</accession>
<sequence length="87" mass="10687">MTDVTPDHWRNIQTPHRSVILGRFLMKYRVQQIGKHVFYVQKRVFFMWRTLRDIDGHFLTFYSLKNAKDFILEDLQYRDSPVYHPVE</sequence>
<proteinExistence type="predicted"/>
<reference evidence="1" key="1">
    <citation type="submission" date="2024-05" db="EMBL/GenBank/DDBJ databases">
        <title>Defense systems in Pseudomonas aeruginosa.</title>
        <authorList>
            <person name="van den Berg D.F."/>
            <person name="Costa R.A."/>
        </authorList>
    </citation>
    <scope>NUCLEOTIDE SEQUENCE</scope>
</reference>
<organism evidence="1">
    <name type="scientific">Pseudomonas phage vB_PaeP_FBPa39</name>
    <dbReference type="NCBI Taxonomy" id="3231239"/>
    <lineage>
        <taxon>Viruses</taxon>
    </lineage>
</organism>
<dbReference type="EMBL" id="PP813863">
    <property type="protein sequence ID" value="XCN26676.1"/>
    <property type="molecule type" value="Genomic_DNA"/>
</dbReference>
<evidence type="ECO:0000313" key="1">
    <source>
        <dbReference type="EMBL" id="XCN26676.1"/>
    </source>
</evidence>
<name>A0AAU8KTX2_9VIRU</name>